<comment type="caution">
    <text evidence="15">The sequence shown here is derived from an EMBL/GenBank/DDBJ whole genome shotgun (WGS) entry which is preliminary data.</text>
</comment>
<keyword evidence="3" id="KW-0963">Cytoplasm</keyword>
<dbReference type="CDD" id="cd02537">
    <property type="entry name" value="GT8_Glycogenin"/>
    <property type="match status" value="1"/>
</dbReference>
<evidence type="ECO:0000256" key="4">
    <source>
        <dbReference type="ARBA" id="ARBA00022679"/>
    </source>
</evidence>
<evidence type="ECO:0000256" key="11">
    <source>
        <dbReference type="ARBA" id="ARBA00050886"/>
    </source>
</evidence>
<feature type="region of interest" description="Disordered" evidence="14">
    <location>
        <begin position="647"/>
        <end position="784"/>
    </location>
</feature>
<accession>A0AAN7WCX7</accession>
<dbReference type="GO" id="GO:0008466">
    <property type="term" value="F:glycogenin glucosyltransferase activity"/>
    <property type="evidence" value="ECO:0007669"/>
    <property type="project" value="UniProtKB-EC"/>
</dbReference>
<dbReference type="Gene3D" id="3.90.550.10">
    <property type="entry name" value="Spore Coat Polysaccharide Biosynthesis Protein SpsA, Chain A"/>
    <property type="match status" value="1"/>
</dbReference>
<dbReference type="PANTHER" id="PTHR11183">
    <property type="entry name" value="GLYCOGENIN SUBFAMILY MEMBER"/>
    <property type="match status" value="1"/>
</dbReference>
<dbReference type="InterPro" id="IPR050587">
    <property type="entry name" value="GNT1/Glycosyltrans_8"/>
</dbReference>
<comment type="similarity">
    <text evidence="9">Belongs to the glycosyltransferase 8 family. Glycogenin subfamily.</text>
</comment>
<dbReference type="InterPro" id="IPR029044">
    <property type="entry name" value="Nucleotide-diphossugar_trans"/>
</dbReference>
<proteinExistence type="inferred from homology"/>
<evidence type="ECO:0000256" key="9">
    <source>
        <dbReference type="ARBA" id="ARBA00038162"/>
    </source>
</evidence>
<keyword evidence="15" id="KW-0328">Glycosyltransferase</keyword>
<keyword evidence="6" id="KW-0320">Glycogen biosynthesis</keyword>
<evidence type="ECO:0000313" key="16">
    <source>
        <dbReference type="Proteomes" id="UP001310594"/>
    </source>
</evidence>
<keyword evidence="7" id="KW-0325">Glycoprotein</keyword>
<dbReference type="Pfam" id="PF01501">
    <property type="entry name" value="Glyco_transf_8"/>
    <property type="match status" value="1"/>
</dbReference>
<keyword evidence="8" id="KW-0464">Manganese</keyword>
<feature type="compositionally biased region" description="Low complexity" evidence="14">
    <location>
        <begin position="506"/>
        <end position="518"/>
    </location>
</feature>
<evidence type="ECO:0000256" key="7">
    <source>
        <dbReference type="ARBA" id="ARBA00023180"/>
    </source>
</evidence>
<evidence type="ECO:0000313" key="15">
    <source>
        <dbReference type="EMBL" id="KAK5707993.1"/>
    </source>
</evidence>
<organism evidence="15 16">
    <name type="scientific">Elasticomyces elasticus</name>
    <dbReference type="NCBI Taxonomy" id="574655"/>
    <lineage>
        <taxon>Eukaryota</taxon>
        <taxon>Fungi</taxon>
        <taxon>Dikarya</taxon>
        <taxon>Ascomycota</taxon>
        <taxon>Pezizomycotina</taxon>
        <taxon>Dothideomycetes</taxon>
        <taxon>Dothideomycetidae</taxon>
        <taxon>Mycosphaerellales</taxon>
        <taxon>Teratosphaeriaceae</taxon>
        <taxon>Elasticomyces</taxon>
    </lineage>
</organism>
<evidence type="ECO:0000256" key="10">
    <source>
        <dbReference type="ARBA" id="ARBA00038934"/>
    </source>
</evidence>
<evidence type="ECO:0000256" key="8">
    <source>
        <dbReference type="ARBA" id="ARBA00023211"/>
    </source>
</evidence>
<comment type="catalytic activity">
    <reaction evidence="11">
        <text>[1,4-alpha-D-glucosyl](n)-L-tyrosyl-[glycogenin] + UDP-alpha-D-glucose = [1,4-alpha-D-glucosyl](n+1)-L-tyrosyl-[glycogenin] + UDP + H(+)</text>
        <dbReference type="Rhea" id="RHEA:56560"/>
        <dbReference type="Rhea" id="RHEA-COMP:14606"/>
        <dbReference type="Rhea" id="RHEA-COMP:14607"/>
        <dbReference type="ChEBI" id="CHEBI:15378"/>
        <dbReference type="ChEBI" id="CHEBI:58223"/>
        <dbReference type="ChEBI" id="CHEBI:58885"/>
        <dbReference type="ChEBI" id="CHEBI:140574"/>
        <dbReference type="EC" id="2.4.1.186"/>
    </reaction>
</comment>
<sequence>MADVYATLVLTDSYLPGAAVLAHSLRDTGTQHRLVCLYIATLRPTTIKALAGLYDDLIPVDPIGNPTPANLYLMNRPDLLYTFTKINLWRLTQYRKIIYLDADVVALKAPDELFALQSSFAAAPDVGWPDAFNTGVMVLTPHTGDYNALRTLAAAGDSFDGADQGLLNQYYEHRGWKRLSFIYNCTPSGSYQYEPAYRYHKSRVQCVHFIGSQKPWLKDSEKSGSSGGGGVYGELLGRWWAVWERHFPGVSTYEYTSTGPVAPEPTRVTPQAVPKPSFEKDVATEIPFTEKQAPAEAIAQGHAEPTPTVEQRRFSAPHLEWDGTRAAPPSSSKPEAANFPNQQYEFSQSAEPWKAPASYPEIPRKDLWYEVPEQKKQQEKLKAIFPWEEREQVRPSRVFAEEPQVVPVPDVKVASPEDEEEDEFLGGDELTVTADLEPDENEEQRLDHEHSGVTLRKPSAAGWDAFAAGPNKNAWDEVEGIEEYVRALTAFQRNKGNVQVLPVASAPEPQQRWQQQQDAQKDDPADDELNRPEFYERQHHHPTAEQIQRHAQQHVLSPGNEPDPVELVEAVRQRRESLLVTDFPSAWERPSLPVTPAVRRRGTMWGTDVEGGVGHQGFIGEEGWEEAEGVPEQSEWNPDQQLEVLRRNSLVGPGDLKLPNKRKLSSRQMPGTSASIPEEHEPSATHHSLGMDPVLGPLDGTIESQRSPGLMGAAESSGLFNLAENSAEGSEAGDSAAEPKAAVAARPTFKEPSFGAATSGDAGSGGPAGEHLSPSQTRDEEVPP</sequence>
<evidence type="ECO:0000256" key="13">
    <source>
        <dbReference type="ARBA" id="ARBA00057883"/>
    </source>
</evidence>
<feature type="region of interest" description="Disordered" evidence="14">
    <location>
        <begin position="505"/>
        <end position="565"/>
    </location>
</feature>
<name>A0AAN7WCX7_9PEZI</name>
<comment type="subcellular location">
    <subcellularLocation>
        <location evidence="2">Cytoplasm</location>
    </subcellularLocation>
</comment>
<evidence type="ECO:0000256" key="12">
    <source>
        <dbReference type="ARBA" id="ARBA00052293"/>
    </source>
</evidence>
<evidence type="ECO:0000256" key="1">
    <source>
        <dbReference type="ARBA" id="ARBA00001936"/>
    </source>
</evidence>
<dbReference type="FunFam" id="3.90.550.10:FF:000092">
    <property type="entry name" value="Glycogenin 2"/>
    <property type="match status" value="1"/>
</dbReference>
<gene>
    <name evidence="15" type="primary">GLG2</name>
    <name evidence="15" type="ORF">LTR97_000532</name>
</gene>
<protein>
    <recommendedName>
        <fullName evidence="10">glycogenin glucosyltransferase</fullName>
        <ecNumber evidence="10">2.4.1.186</ecNumber>
    </recommendedName>
</protein>
<dbReference type="SUPFAM" id="SSF53448">
    <property type="entry name" value="Nucleotide-diphospho-sugar transferases"/>
    <property type="match status" value="1"/>
</dbReference>
<keyword evidence="4 15" id="KW-0808">Transferase</keyword>
<evidence type="ECO:0000256" key="2">
    <source>
        <dbReference type="ARBA" id="ARBA00004496"/>
    </source>
</evidence>
<evidence type="ECO:0000256" key="5">
    <source>
        <dbReference type="ARBA" id="ARBA00022723"/>
    </source>
</evidence>
<dbReference type="InterPro" id="IPR002495">
    <property type="entry name" value="Glyco_trans_8"/>
</dbReference>
<comment type="cofactor">
    <cofactor evidence="1">
        <name>Mn(2+)</name>
        <dbReference type="ChEBI" id="CHEBI:29035"/>
    </cofactor>
</comment>
<dbReference type="GO" id="GO:0005737">
    <property type="term" value="C:cytoplasm"/>
    <property type="evidence" value="ECO:0007669"/>
    <property type="project" value="UniProtKB-SubCell"/>
</dbReference>
<reference evidence="15" key="1">
    <citation type="submission" date="2023-08" db="EMBL/GenBank/DDBJ databases">
        <title>Black Yeasts Isolated from many extreme environments.</title>
        <authorList>
            <person name="Coleine C."/>
            <person name="Stajich J.E."/>
            <person name="Selbmann L."/>
        </authorList>
    </citation>
    <scope>NUCLEOTIDE SEQUENCE</scope>
    <source>
        <strain evidence="15">CCFEE 5810</strain>
    </source>
</reference>
<dbReference type="EMBL" id="JAVRQU010000001">
    <property type="protein sequence ID" value="KAK5707993.1"/>
    <property type="molecule type" value="Genomic_DNA"/>
</dbReference>
<feature type="compositionally biased region" description="Low complexity" evidence="14">
    <location>
        <begin position="723"/>
        <end position="745"/>
    </location>
</feature>
<feature type="compositionally biased region" description="Basic and acidic residues" evidence="14">
    <location>
        <begin position="519"/>
        <end position="537"/>
    </location>
</feature>
<dbReference type="Proteomes" id="UP001310594">
    <property type="component" value="Unassembled WGS sequence"/>
</dbReference>
<evidence type="ECO:0000256" key="6">
    <source>
        <dbReference type="ARBA" id="ARBA00023056"/>
    </source>
</evidence>
<feature type="compositionally biased region" description="Polar residues" evidence="14">
    <location>
        <begin position="666"/>
        <end position="675"/>
    </location>
</feature>
<feature type="region of interest" description="Disordered" evidence="14">
    <location>
        <begin position="435"/>
        <end position="457"/>
    </location>
</feature>
<dbReference type="EC" id="2.4.1.186" evidence="10"/>
<dbReference type="AlphaFoldDB" id="A0AAN7WCX7"/>
<dbReference type="GO" id="GO:0046872">
    <property type="term" value="F:metal ion binding"/>
    <property type="evidence" value="ECO:0007669"/>
    <property type="project" value="UniProtKB-KW"/>
</dbReference>
<comment type="function">
    <text evidence="13">Self-glucosylating initiator of glycogen synthesis. It catalyzes the formation of a short alpha (1,4)-glucosyl chain covalently attached via a glucose 1-O-tyrosyl linkage to internal tyrosine residues and these chains act as primers for the elongation reaction catalyzed by glycogen synthase.</text>
</comment>
<keyword evidence="5" id="KW-0479">Metal-binding</keyword>
<evidence type="ECO:0000256" key="14">
    <source>
        <dbReference type="SAM" id="MobiDB-lite"/>
    </source>
</evidence>
<comment type="catalytic activity">
    <reaction evidence="12">
        <text>L-tyrosyl-[glycogenin] + UDP-alpha-D-glucose = alpha-D-glucosyl-L-tyrosyl-[glycogenin] + UDP + H(+)</text>
        <dbReference type="Rhea" id="RHEA:23360"/>
        <dbReference type="Rhea" id="RHEA-COMP:14604"/>
        <dbReference type="Rhea" id="RHEA-COMP:14605"/>
        <dbReference type="ChEBI" id="CHEBI:15378"/>
        <dbReference type="ChEBI" id="CHEBI:46858"/>
        <dbReference type="ChEBI" id="CHEBI:58223"/>
        <dbReference type="ChEBI" id="CHEBI:58885"/>
        <dbReference type="ChEBI" id="CHEBI:140573"/>
        <dbReference type="EC" id="2.4.1.186"/>
    </reaction>
</comment>
<evidence type="ECO:0000256" key="3">
    <source>
        <dbReference type="ARBA" id="ARBA00022490"/>
    </source>
</evidence>
<feature type="region of interest" description="Disordered" evidence="14">
    <location>
        <begin position="257"/>
        <end position="276"/>
    </location>
</feature>
<dbReference type="GO" id="GO:0005978">
    <property type="term" value="P:glycogen biosynthetic process"/>
    <property type="evidence" value="ECO:0007669"/>
    <property type="project" value="UniProtKB-KW"/>
</dbReference>